<evidence type="ECO:0000256" key="4">
    <source>
        <dbReference type="ARBA" id="ARBA00022670"/>
    </source>
</evidence>
<dbReference type="InterPro" id="IPR010161">
    <property type="entry name" value="Peptidase_M20B"/>
</dbReference>
<dbReference type="SUPFAM" id="SSF55031">
    <property type="entry name" value="Bacterial exopeptidase dimerisation domain"/>
    <property type="match status" value="1"/>
</dbReference>
<comment type="similarity">
    <text evidence="2 9">Belongs to the peptidase M20B family.</text>
</comment>
<dbReference type="InterPro" id="IPR011650">
    <property type="entry name" value="Peptidase_M20_dimer"/>
</dbReference>
<comment type="catalytic activity">
    <reaction evidence="1 9">
        <text>Release of the N-terminal residue from a tripeptide.</text>
        <dbReference type="EC" id="3.4.11.4"/>
    </reaction>
</comment>
<feature type="binding site" evidence="9">
    <location>
        <position position="386"/>
    </location>
    <ligand>
        <name>Zn(2+)</name>
        <dbReference type="ChEBI" id="CHEBI:29105"/>
        <label>2</label>
    </ligand>
</feature>
<gene>
    <name evidence="9 12" type="primary">pepT</name>
    <name evidence="12" type="ORF">H9564_02630</name>
</gene>
<evidence type="ECO:0000256" key="8">
    <source>
        <dbReference type="ARBA" id="ARBA00023049"/>
    </source>
</evidence>
<feature type="binding site" evidence="9">
    <location>
        <position position="147"/>
    </location>
    <ligand>
        <name>Zn(2+)</name>
        <dbReference type="ChEBI" id="CHEBI:29105"/>
        <label>2</label>
    </ligand>
</feature>
<organism evidence="12 13">
    <name type="scientific">Limosilactobacillus avistercoris</name>
    <dbReference type="NCBI Taxonomy" id="2762243"/>
    <lineage>
        <taxon>Bacteria</taxon>
        <taxon>Bacillati</taxon>
        <taxon>Bacillota</taxon>
        <taxon>Bacilli</taxon>
        <taxon>Lactobacillales</taxon>
        <taxon>Lactobacillaceae</taxon>
        <taxon>Limosilactobacillus</taxon>
    </lineage>
</organism>
<reference evidence="12 13" key="1">
    <citation type="submission" date="2020-08" db="EMBL/GenBank/DDBJ databases">
        <title>A Genomic Blueprint of the Chicken Gut Microbiome.</title>
        <authorList>
            <person name="Gilroy R."/>
            <person name="Ravi A."/>
            <person name="Getino M."/>
            <person name="Pursley I."/>
            <person name="Horton D.L."/>
            <person name="Alikhan N.-F."/>
            <person name="Baker D."/>
            <person name="Gharbi K."/>
            <person name="Hall N."/>
            <person name="Watson M."/>
            <person name="Adriaenssens E.M."/>
            <person name="Foster-Nyarko E."/>
            <person name="Jarju S."/>
            <person name="Secka A."/>
            <person name="Antonio M."/>
            <person name="Oren A."/>
            <person name="Chaudhuri R."/>
            <person name="La Ragione R.M."/>
            <person name="Hildebrand F."/>
            <person name="Pallen M.J."/>
        </authorList>
    </citation>
    <scope>NUCLEOTIDE SEQUENCE [LARGE SCALE GENOMIC DNA]</scope>
    <source>
        <strain evidence="12 13">Sa3CUN2</strain>
    </source>
</reference>
<feature type="binding site" evidence="9">
    <location>
        <position position="204"/>
    </location>
    <ligand>
        <name>Zn(2+)</name>
        <dbReference type="ChEBI" id="CHEBI:29105"/>
        <label>1</label>
    </ligand>
</feature>
<dbReference type="PANTHER" id="PTHR42994:SF1">
    <property type="entry name" value="PEPTIDASE T"/>
    <property type="match status" value="1"/>
</dbReference>
<dbReference type="InterPro" id="IPR002933">
    <property type="entry name" value="Peptidase_M20"/>
</dbReference>
<dbReference type="PIRSF" id="PIRSF037215">
    <property type="entry name" value="Peptidase_M20B"/>
    <property type="match status" value="1"/>
</dbReference>
<feature type="binding site" evidence="9">
    <location>
        <position position="182"/>
    </location>
    <ligand>
        <name>Zn(2+)</name>
        <dbReference type="ChEBI" id="CHEBI:29105"/>
        <label>2</label>
    </ligand>
</feature>
<dbReference type="EMBL" id="JACSQW010000004">
    <property type="protein sequence ID" value="MBD7894628.1"/>
    <property type="molecule type" value="Genomic_DNA"/>
</dbReference>
<dbReference type="GO" id="GO:0045148">
    <property type="term" value="F:tripeptide aminopeptidase activity"/>
    <property type="evidence" value="ECO:0007669"/>
    <property type="project" value="UniProtKB-EC"/>
</dbReference>
<evidence type="ECO:0000256" key="2">
    <source>
        <dbReference type="ARBA" id="ARBA00009692"/>
    </source>
</evidence>
<sequence>MTEEKYEGLLPRFLKYVKTETRSNPDSDTIPSDPKETAFLNELAAELKELGLSDVHINPQSSYLFATIPSNLDYEVPTIGYISHVDTADFNAHNVNPQIVEDYDGKSDIQLDEDGKYVLSTTEFPNLKNYQGDTLITTDGSTLLGADDKSGVAEIMTMAAYYMKHPEIKHGEIKIGLGPDEEIGTGADHFDVDDFGADFAYTVDGGPLGELEYETFNAAQAEIEISGKDVHTGVAKGTMVNAIQVAIDLHNSLPVHERAERTEGREGFFHLYKFDGTVDHVRMVYLIRDHDRETFEERKHLLERIVNGLNNELGSKRINMNLYDQYYNLKDALKGKMESVEIAKKAMEDLNIKPVIYPVRGGTDGSTISYKGLPTPNLFAGGENMHSRFEYVSLQTMEKALDVLLKINELNSQNN</sequence>
<keyword evidence="7 9" id="KW-0862">Zinc</keyword>
<keyword evidence="5 9" id="KW-0479">Metal-binding</keyword>
<evidence type="ECO:0000256" key="5">
    <source>
        <dbReference type="ARBA" id="ARBA00022723"/>
    </source>
</evidence>
<dbReference type="PANTHER" id="PTHR42994">
    <property type="entry name" value="PEPTIDASE T"/>
    <property type="match status" value="1"/>
</dbReference>
<dbReference type="Proteomes" id="UP000616837">
    <property type="component" value="Unassembled WGS sequence"/>
</dbReference>
<dbReference type="NCBIfam" id="NF009920">
    <property type="entry name" value="PRK13381.1"/>
    <property type="match status" value="1"/>
</dbReference>
<keyword evidence="4 9" id="KW-0645">Protease</keyword>
<dbReference type="CDD" id="cd03892">
    <property type="entry name" value="M20_peptT"/>
    <property type="match status" value="1"/>
</dbReference>
<accession>A0ABR8PBP8</accession>
<comment type="cofactor">
    <cofactor evidence="9">
        <name>Zn(2+)</name>
        <dbReference type="ChEBI" id="CHEBI:29105"/>
    </cofactor>
    <text evidence="9">Binds 2 Zn(2+) ions per subunit.</text>
</comment>
<feature type="binding site" evidence="9">
    <location>
        <position position="147"/>
    </location>
    <ligand>
        <name>Zn(2+)</name>
        <dbReference type="ChEBI" id="CHEBI:29105"/>
        <label>1</label>
    </ligand>
</feature>
<evidence type="ECO:0000256" key="1">
    <source>
        <dbReference type="ARBA" id="ARBA00000870"/>
    </source>
</evidence>
<proteinExistence type="inferred from homology"/>
<keyword evidence="6 9" id="KW-0378">Hydrolase</keyword>
<evidence type="ECO:0000256" key="3">
    <source>
        <dbReference type="ARBA" id="ARBA00022438"/>
    </source>
</evidence>
<dbReference type="EC" id="3.4.11.4" evidence="9"/>
<feature type="active site" evidence="9">
    <location>
        <position position="86"/>
    </location>
</feature>
<dbReference type="NCBIfam" id="TIGR01882">
    <property type="entry name" value="peptidase-T"/>
    <property type="match status" value="1"/>
</dbReference>
<feature type="active site" description="Proton acceptor" evidence="9">
    <location>
        <position position="181"/>
    </location>
</feature>
<keyword evidence="13" id="KW-1185">Reference proteome</keyword>
<protein>
    <recommendedName>
        <fullName evidence="9">Peptidase T</fullName>
        <ecNumber evidence="9">3.4.11.4</ecNumber>
    </recommendedName>
    <alternativeName>
        <fullName evidence="9">Aminotripeptidase</fullName>
        <shortName evidence="9">Tripeptidase</shortName>
    </alternativeName>
    <alternativeName>
        <fullName evidence="9">Tripeptide aminopeptidase</fullName>
    </alternativeName>
</protein>
<dbReference type="InterPro" id="IPR036264">
    <property type="entry name" value="Bact_exopeptidase_dim_dom"/>
</dbReference>
<comment type="subcellular location">
    <subcellularLocation>
        <location evidence="9">Cytoplasm</location>
    </subcellularLocation>
</comment>
<feature type="coiled-coil region" evidence="10">
    <location>
        <begin position="292"/>
        <end position="350"/>
    </location>
</feature>
<dbReference type="Pfam" id="PF07687">
    <property type="entry name" value="M20_dimer"/>
    <property type="match status" value="1"/>
</dbReference>
<dbReference type="NCBIfam" id="NF003976">
    <property type="entry name" value="PRK05469.1"/>
    <property type="match status" value="1"/>
</dbReference>
<evidence type="ECO:0000256" key="9">
    <source>
        <dbReference type="HAMAP-Rule" id="MF_00550"/>
    </source>
</evidence>
<evidence type="ECO:0000256" key="6">
    <source>
        <dbReference type="ARBA" id="ARBA00022801"/>
    </source>
</evidence>
<evidence type="ECO:0000313" key="12">
    <source>
        <dbReference type="EMBL" id="MBD7894628.1"/>
    </source>
</evidence>
<evidence type="ECO:0000313" key="13">
    <source>
        <dbReference type="Proteomes" id="UP000616837"/>
    </source>
</evidence>
<dbReference type="InterPro" id="IPR001261">
    <property type="entry name" value="ArgE/DapE_CS"/>
</dbReference>
<dbReference type="Pfam" id="PF01546">
    <property type="entry name" value="Peptidase_M20"/>
    <property type="match status" value="1"/>
</dbReference>
<keyword evidence="8 9" id="KW-0482">Metalloprotease</keyword>
<dbReference type="RefSeq" id="WP_191684013.1">
    <property type="nucleotide sequence ID" value="NZ_JACSQW010000004.1"/>
</dbReference>
<evidence type="ECO:0000256" key="7">
    <source>
        <dbReference type="ARBA" id="ARBA00022833"/>
    </source>
</evidence>
<dbReference type="Gene3D" id="3.30.70.360">
    <property type="match status" value="1"/>
</dbReference>
<comment type="caution">
    <text evidence="12">The sequence shown here is derived from an EMBL/GenBank/DDBJ whole genome shotgun (WGS) entry which is preliminary data.</text>
</comment>
<evidence type="ECO:0000259" key="11">
    <source>
        <dbReference type="Pfam" id="PF07687"/>
    </source>
</evidence>
<feature type="domain" description="Peptidase M20 dimerisation" evidence="11">
    <location>
        <begin position="213"/>
        <end position="308"/>
    </location>
</feature>
<dbReference type="SUPFAM" id="SSF53187">
    <property type="entry name" value="Zn-dependent exopeptidases"/>
    <property type="match status" value="1"/>
</dbReference>
<comment type="function">
    <text evidence="9">Cleaves the N-terminal amino acid of tripeptides.</text>
</comment>
<dbReference type="HAMAP" id="MF_00550">
    <property type="entry name" value="Aminopeptidase_M20"/>
    <property type="match status" value="1"/>
</dbReference>
<dbReference type="PROSITE" id="PS00759">
    <property type="entry name" value="ARGE_DAPE_CPG2_2"/>
    <property type="match status" value="1"/>
</dbReference>
<feature type="binding site" evidence="9">
    <location>
        <position position="84"/>
    </location>
    <ligand>
        <name>Zn(2+)</name>
        <dbReference type="ChEBI" id="CHEBI:29105"/>
        <label>1</label>
    </ligand>
</feature>
<name>A0ABR8PBP8_9LACO</name>
<keyword evidence="9" id="KW-0963">Cytoplasm</keyword>
<dbReference type="Gene3D" id="3.40.630.10">
    <property type="entry name" value="Zn peptidases"/>
    <property type="match status" value="1"/>
</dbReference>
<keyword evidence="3 9" id="KW-0031">Aminopeptidase</keyword>
<evidence type="ECO:0000256" key="10">
    <source>
        <dbReference type="SAM" id="Coils"/>
    </source>
</evidence>
<keyword evidence="10" id="KW-0175">Coiled coil</keyword>